<keyword evidence="3" id="KW-0175">Coiled coil</keyword>
<dbReference type="GO" id="GO:0005737">
    <property type="term" value="C:cytoplasm"/>
    <property type="evidence" value="ECO:0007669"/>
    <property type="project" value="UniProtKB-SubCell"/>
</dbReference>
<feature type="compositionally biased region" description="Low complexity" evidence="4">
    <location>
        <begin position="763"/>
        <end position="777"/>
    </location>
</feature>
<feature type="compositionally biased region" description="Low complexity" evidence="4">
    <location>
        <begin position="278"/>
        <end position="304"/>
    </location>
</feature>
<comment type="subcellular location">
    <subcellularLocation>
        <location evidence="1">Cytoplasm</location>
    </subcellularLocation>
</comment>
<feature type="domain" description="Cep57 centrosome microtubule-binding" evidence="5">
    <location>
        <begin position="902"/>
        <end position="971"/>
    </location>
</feature>
<reference evidence="6 7" key="1">
    <citation type="submission" date="2019-03" db="EMBL/GenBank/DDBJ databases">
        <title>Rhodosporidium diobovatum UCD-FST 08-225 genome sequencing, assembly, and annotation.</title>
        <authorList>
            <person name="Fakankun I.U."/>
            <person name="Fristensky B."/>
            <person name="Levin D.B."/>
        </authorList>
    </citation>
    <scope>NUCLEOTIDE SEQUENCE [LARGE SCALE GENOMIC DNA]</scope>
    <source>
        <strain evidence="6 7">UCD-FST 08-225</strain>
    </source>
</reference>
<feature type="region of interest" description="Disordered" evidence="4">
    <location>
        <begin position="813"/>
        <end position="851"/>
    </location>
</feature>
<feature type="compositionally biased region" description="Acidic residues" evidence="4">
    <location>
        <begin position="379"/>
        <end position="388"/>
    </location>
</feature>
<feature type="compositionally biased region" description="Basic and acidic residues" evidence="4">
    <location>
        <begin position="750"/>
        <end position="762"/>
    </location>
</feature>
<feature type="compositionally biased region" description="Polar residues" evidence="4">
    <location>
        <begin position="1"/>
        <end position="13"/>
    </location>
</feature>
<evidence type="ECO:0000256" key="1">
    <source>
        <dbReference type="ARBA" id="ARBA00004496"/>
    </source>
</evidence>
<feature type="region of interest" description="Disordered" evidence="4">
    <location>
        <begin position="489"/>
        <end position="510"/>
    </location>
</feature>
<feature type="compositionally biased region" description="Low complexity" evidence="4">
    <location>
        <begin position="242"/>
        <end position="267"/>
    </location>
</feature>
<evidence type="ECO:0000313" key="7">
    <source>
        <dbReference type="Proteomes" id="UP000311382"/>
    </source>
</evidence>
<evidence type="ECO:0000313" key="6">
    <source>
        <dbReference type="EMBL" id="TNY24679.1"/>
    </source>
</evidence>
<gene>
    <name evidence="6" type="ORF">DMC30DRAFT_1975</name>
</gene>
<comment type="caution">
    <text evidence="6">The sequence shown here is derived from an EMBL/GenBank/DDBJ whole genome shotgun (WGS) entry which is preliminary data.</text>
</comment>
<evidence type="ECO:0000256" key="2">
    <source>
        <dbReference type="ARBA" id="ARBA00022490"/>
    </source>
</evidence>
<dbReference type="GO" id="GO:0008017">
    <property type="term" value="F:microtubule binding"/>
    <property type="evidence" value="ECO:0007669"/>
    <property type="project" value="InterPro"/>
</dbReference>
<organism evidence="6 7">
    <name type="scientific">Rhodotorula diobovata</name>
    <dbReference type="NCBI Taxonomy" id="5288"/>
    <lineage>
        <taxon>Eukaryota</taxon>
        <taxon>Fungi</taxon>
        <taxon>Dikarya</taxon>
        <taxon>Basidiomycota</taxon>
        <taxon>Pucciniomycotina</taxon>
        <taxon>Microbotryomycetes</taxon>
        <taxon>Sporidiobolales</taxon>
        <taxon>Sporidiobolaceae</taxon>
        <taxon>Rhodotorula</taxon>
    </lineage>
</organism>
<proteinExistence type="predicted"/>
<dbReference type="Proteomes" id="UP000311382">
    <property type="component" value="Unassembled WGS sequence"/>
</dbReference>
<feature type="region of interest" description="Disordered" evidence="4">
    <location>
        <begin position="1"/>
        <end position="142"/>
    </location>
</feature>
<dbReference type="CDD" id="cd14686">
    <property type="entry name" value="bZIP"/>
    <property type="match status" value="1"/>
</dbReference>
<feature type="compositionally biased region" description="Low complexity" evidence="4">
    <location>
        <begin position="395"/>
        <end position="405"/>
    </location>
</feature>
<evidence type="ECO:0000256" key="4">
    <source>
        <dbReference type="SAM" id="MobiDB-lite"/>
    </source>
</evidence>
<feature type="coiled-coil region" evidence="3">
    <location>
        <begin position="516"/>
        <end position="550"/>
    </location>
</feature>
<dbReference type="Pfam" id="PF06657">
    <property type="entry name" value="Cep57_MT_bd"/>
    <property type="match status" value="1"/>
</dbReference>
<feature type="compositionally biased region" description="Acidic residues" evidence="4">
    <location>
        <begin position="828"/>
        <end position="839"/>
    </location>
</feature>
<protein>
    <submittedName>
        <fullName evidence="6">Proteophosphoglycan ppg4</fullName>
    </submittedName>
</protein>
<feature type="compositionally biased region" description="Polar residues" evidence="4">
    <location>
        <begin position="361"/>
        <end position="371"/>
    </location>
</feature>
<keyword evidence="2" id="KW-0963">Cytoplasm</keyword>
<feature type="region of interest" description="Disordered" evidence="4">
    <location>
        <begin position="160"/>
        <end position="304"/>
    </location>
</feature>
<feature type="compositionally biased region" description="Polar residues" evidence="4">
    <location>
        <begin position="103"/>
        <end position="112"/>
    </location>
</feature>
<name>A0A5C5G847_9BASI</name>
<dbReference type="AlphaFoldDB" id="A0A5C5G847"/>
<feature type="compositionally biased region" description="Acidic residues" evidence="4">
    <location>
        <begin position="177"/>
        <end position="187"/>
    </location>
</feature>
<feature type="compositionally biased region" description="Low complexity" evidence="4">
    <location>
        <begin position="206"/>
        <end position="224"/>
    </location>
</feature>
<dbReference type="EMBL" id="SOZI01000001">
    <property type="protein sequence ID" value="TNY24679.1"/>
    <property type="molecule type" value="Genomic_DNA"/>
</dbReference>
<dbReference type="InterPro" id="IPR024957">
    <property type="entry name" value="Cep57_MT-bd_dom"/>
</dbReference>
<feature type="region of interest" description="Disordered" evidence="4">
    <location>
        <begin position="332"/>
        <end position="448"/>
    </location>
</feature>
<feature type="compositionally biased region" description="Low complexity" evidence="4">
    <location>
        <begin position="131"/>
        <end position="142"/>
    </location>
</feature>
<dbReference type="OrthoDB" id="76453at2759"/>
<feature type="compositionally biased region" description="Polar residues" evidence="4">
    <location>
        <begin position="23"/>
        <end position="48"/>
    </location>
</feature>
<feature type="compositionally biased region" description="Basic and acidic residues" evidence="4">
    <location>
        <begin position="877"/>
        <end position="890"/>
    </location>
</feature>
<feature type="compositionally biased region" description="Basic and acidic residues" evidence="4">
    <location>
        <begin position="113"/>
        <end position="130"/>
    </location>
</feature>
<dbReference type="STRING" id="5288.A0A5C5G847"/>
<keyword evidence="7" id="KW-1185">Reference proteome</keyword>
<feature type="region of interest" description="Disordered" evidence="4">
    <location>
        <begin position="877"/>
        <end position="905"/>
    </location>
</feature>
<evidence type="ECO:0000256" key="3">
    <source>
        <dbReference type="SAM" id="Coils"/>
    </source>
</evidence>
<feature type="compositionally biased region" description="Basic and acidic residues" evidence="4">
    <location>
        <begin position="422"/>
        <end position="436"/>
    </location>
</feature>
<sequence length="994" mass="105303">MPSFNATPLSQRAHSPFDDTPTRAPSSGHSSLNPLTSLKPQRTRSLSSLAHPLRPANTNHSHHLDSTTLPDPIDADNTELHRRRVEASFQRQLDSLANAGHALSTSSASSDGNQDHDHPQRRRFDDESHSSRSSSSSSSSSALSLGSLRIGLTGSHPAHTVAAVAPGPRGGGGVTIEDVDDDDDAVSDSDGHLTYVTERTSVLDSPAKAPAPARTAAAAAPAPSGAGGLFGSPRPSVLSHLHASGALPGHSHGHGLAPSSSSSPRRSPTNENAPPAPSSAARPSASSAAPAAPRAASSPYPSVAPPRTVVPPLSSFARSPFGSSAATKAAAAAASAPRHSSSPLNPALNSPLNASPAASSTVRGGSRVQSPESLLDLHLDEDDDESDADEGRRTGGAADRTARTALPDRTGLTEVLRSPRIVRGEQPRPAVGERRGSPLGSGSGSGKSAEANLVSTALAGLTAKLAALERDNARSATRVAELEARLAREREAAARGPERPSRERERDDEVRAERLRREVEGMLSEERARRAELERVVQSLRAQNAHLDATLSAQHAALASLRTAAAAPAPASAPAAGSYALRTEVQDLKHALAALGYEVDGVRTVVEELLRDKEARDAQRRWDAEEAERKAALDEVSVGDEGPGTPPETERERSSFVAPSEVERLVREQEEEERRRRHKKATAAAAKPPAPHRASPSLEASHDSTYVPSLSGDSAASRSSASLGSATSATSYATSASASDDLGSAADEPDFARAQRIFEDVSKAASPSRSRRVPPAARRAKTAHAADRVVLLDEPSAHLCTNCHGRKSALRAAAAGGGGGVGGRAEDGTDADAEDLASGEEERARVKRERRRVRTAAAAAAVAAALEEEEERRRAKRAEEAKERERERKREKEKRRRAKARDEHRRTLESVLDRLEGDFAAQKKIYLELTAEYQAMSSRADSRKRRVLASHLKASIDVLEDKAREVKRYADALEDLYDAMHEQTCPRRKAHATI</sequence>
<feature type="compositionally biased region" description="Low complexity" evidence="4">
    <location>
        <begin position="709"/>
        <end position="746"/>
    </location>
</feature>
<feature type="compositionally biased region" description="Basic and acidic residues" evidence="4">
    <location>
        <begin position="614"/>
        <end position="633"/>
    </location>
</feature>
<evidence type="ECO:0000259" key="5">
    <source>
        <dbReference type="Pfam" id="PF06657"/>
    </source>
</evidence>
<feature type="compositionally biased region" description="Low complexity" evidence="4">
    <location>
        <begin position="332"/>
        <end position="360"/>
    </location>
</feature>
<accession>A0A5C5G847</accession>
<feature type="compositionally biased region" description="Basic and acidic residues" evidence="4">
    <location>
        <begin position="661"/>
        <end position="674"/>
    </location>
</feature>
<feature type="region of interest" description="Disordered" evidence="4">
    <location>
        <begin position="614"/>
        <end position="786"/>
    </location>
</feature>